<evidence type="ECO:0000256" key="4">
    <source>
        <dbReference type="ARBA" id="ARBA00019827"/>
    </source>
</evidence>
<evidence type="ECO:0000256" key="5">
    <source>
        <dbReference type="ARBA" id="ARBA00022552"/>
    </source>
</evidence>
<evidence type="ECO:0000256" key="8">
    <source>
        <dbReference type="SAM" id="Coils"/>
    </source>
</evidence>
<dbReference type="PANTHER" id="PTHR33911:SF1">
    <property type="entry name" value="RRNA-PROCESSING PROTEIN EFG1"/>
    <property type="match status" value="1"/>
</dbReference>
<keyword evidence="7" id="KW-0539">Nucleus</keyword>
<evidence type="ECO:0000313" key="10">
    <source>
        <dbReference type="EMBL" id="ORX53211.1"/>
    </source>
</evidence>
<feature type="region of interest" description="Disordered" evidence="9">
    <location>
        <begin position="1"/>
        <end position="36"/>
    </location>
</feature>
<dbReference type="AlphaFoldDB" id="A0A1X2GGF6"/>
<dbReference type="Pfam" id="PF10153">
    <property type="entry name" value="Efg1"/>
    <property type="match status" value="1"/>
</dbReference>
<evidence type="ECO:0000256" key="1">
    <source>
        <dbReference type="ARBA" id="ARBA00004604"/>
    </source>
</evidence>
<evidence type="ECO:0000256" key="2">
    <source>
        <dbReference type="ARBA" id="ARBA00006916"/>
    </source>
</evidence>
<feature type="region of interest" description="Disordered" evidence="9">
    <location>
        <begin position="189"/>
        <end position="211"/>
    </location>
</feature>
<dbReference type="EMBL" id="MCGT01000016">
    <property type="protein sequence ID" value="ORX53211.1"/>
    <property type="molecule type" value="Genomic_DNA"/>
</dbReference>
<evidence type="ECO:0000313" key="11">
    <source>
        <dbReference type="Proteomes" id="UP000242146"/>
    </source>
</evidence>
<protein>
    <recommendedName>
        <fullName evidence="3">rRNA-processing protein EFG1</fullName>
    </recommendedName>
    <alternativeName>
        <fullName evidence="4">rRNA-processing protein efg1</fullName>
    </alternativeName>
</protein>
<dbReference type="OrthoDB" id="47732at2759"/>
<dbReference type="STRING" id="101127.A0A1X2GGF6"/>
<proteinExistence type="inferred from homology"/>
<name>A0A1X2GGF6_9FUNG</name>
<dbReference type="GO" id="GO:0000462">
    <property type="term" value="P:maturation of SSU-rRNA from tricistronic rRNA transcript (SSU-rRNA, 5.8S rRNA, LSU-rRNA)"/>
    <property type="evidence" value="ECO:0007669"/>
    <property type="project" value="TreeGrafter"/>
</dbReference>
<organism evidence="10 11">
    <name type="scientific">Hesseltinella vesiculosa</name>
    <dbReference type="NCBI Taxonomy" id="101127"/>
    <lineage>
        <taxon>Eukaryota</taxon>
        <taxon>Fungi</taxon>
        <taxon>Fungi incertae sedis</taxon>
        <taxon>Mucoromycota</taxon>
        <taxon>Mucoromycotina</taxon>
        <taxon>Mucoromycetes</taxon>
        <taxon>Mucorales</taxon>
        <taxon>Cunninghamellaceae</taxon>
        <taxon>Hesseltinella</taxon>
    </lineage>
</organism>
<dbReference type="Proteomes" id="UP000242146">
    <property type="component" value="Unassembled WGS sequence"/>
</dbReference>
<evidence type="ECO:0000256" key="9">
    <source>
        <dbReference type="SAM" id="MobiDB-lite"/>
    </source>
</evidence>
<gene>
    <name evidence="10" type="ORF">DM01DRAFT_1407960</name>
</gene>
<accession>A0A1X2GGF6</accession>
<feature type="coiled-coil region" evidence="8">
    <location>
        <begin position="86"/>
        <end position="113"/>
    </location>
</feature>
<dbReference type="PANTHER" id="PTHR33911">
    <property type="entry name" value="RRNA-PROCESSING PROTEIN EFG1"/>
    <property type="match status" value="1"/>
</dbReference>
<reference evidence="10 11" key="1">
    <citation type="submission" date="2016-07" db="EMBL/GenBank/DDBJ databases">
        <title>Pervasive Adenine N6-methylation of Active Genes in Fungi.</title>
        <authorList>
            <consortium name="DOE Joint Genome Institute"/>
            <person name="Mondo S.J."/>
            <person name="Dannebaum R.O."/>
            <person name="Kuo R.C."/>
            <person name="Labutti K."/>
            <person name="Haridas S."/>
            <person name="Kuo A."/>
            <person name="Salamov A."/>
            <person name="Ahrendt S.R."/>
            <person name="Lipzen A."/>
            <person name="Sullivan W."/>
            <person name="Andreopoulos W.B."/>
            <person name="Clum A."/>
            <person name="Lindquist E."/>
            <person name="Daum C."/>
            <person name="Ramamoorthy G.K."/>
            <person name="Gryganskyi A."/>
            <person name="Culley D."/>
            <person name="Magnuson J.K."/>
            <person name="James T.Y."/>
            <person name="O'Malley M.A."/>
            <person name="Stajich J.E."/>
            <person name="Spatafora J.W."/>
            <person name="Visel A."/>
            <person name="Grigoriev I.V."/>
        </authorList>
    </citation>
    <scope>NUCLEOTIDE SEQUENCE [LARGE SCALE GENOMIC DNA]</scope>
    <source>
        <strain evidence="10 11">NRRL 3301</strain>
    </source>
</reference>
<dbReference type="GO" id="GO:0005730">
    <property type="term" value="C:nucleolus"/>
    <property type="evidence" value="ECO:0007669"/>
    <property type="project" value="UniProtKB-SubCell"/>
</dbReference>
<evidence type="ECO:0000256" key="6">
    <source>
        <dbReference type="ARBA" id="ARBA00023054"/>
    </source>
</evidence>
<comment type="caution">
    <text evidence="10">The sequence shown here is derived from an EMBL/GenBank/DDBJ whole genome shotgun (WGS) entry which is preliminary data.</text>
</comment>
<feature type="compositionally biased region" description="Polar residues" evidence="9">
    <location>
        <begin position="195"/>
        <end position="204"/>
    </location>
</feature>
<comment type="subcellular location">
    <subcellularLocation>
        <location evidence="1">Nucleus</location>
        <location evidence="1">Nucleolus</location>
    </subcellularLocation>
</comment>
<evidence type="ECO:0000256" key="3">
    <source>
        <dbReference type="ARBA" id="ARBA00018689"/>
    </source>
</evidence>
<keyword evidence="6 8" id="KW-0175">Coiled coil</keyword>
<dbReference type="InterPro" id="IPR019310">
    <property type="entry name" value="Efg1"/>
</dbReference>
<comment type="similarity">
    <text evidence="2">Belongs to the EFG1 family.</text>
</comment>
<keyword evidence="5" id="KW-0698">rRNA processing</keyword>
<dbReference type="GO" id="GO:0030688">
    <property type="term" value="C:preribosome, small subunit precursor"/>
    <property type="evidence" value="ECO:0007669"/>
    <property type="project" value="TreeGrafter"/>
</dbReference>
<dbReference type="InterPro" id="IPR050786">
    <property type="entry name" value="EFG1_rRNA-proc"/>
</dbReference>
<evidence type="ECO:0000256" key="7">
    <source>
        <dbReference type="ARBA" id="ARBA00023242"/>
    </source>
</evidence>
<sequence>MKINKKERKQPQPKPLEESASKLRRKIRDMTRSLTRPDLAGPKRVAAERMLIKYKHLFGECVINERERLMLKTYHGVKHIERTKVNRKLTGTRKKIREALDDMTREAAEARLKEFELDKIYIDNFPKTLPYASLYAENDDEHRSGKKSLLREEIRQAYETDTLPDLQKKYRNLWRKRLIKQGTIEDATDLDQETTDSPSASTFTDEFFEAS</sequence>
<keyword evidence="11" id="KW-1185">Reference proteome</keyword>